<proteinExistence type="predicted"/>
<name>A0A0M6Y365_9HYPH</name>
<dbReference type="STRING" id="187304.B0E33_20975"/>
<dbReference type="AlphaFoldDB" id="A0A0M6Y365"/>
<reference evidence="2" key="1">
    <citation type="submission" date="2015-07" db="EMBL/GenBank/DDBJ databases">
        <authorList>
            <person name="Rodrigo-Torres Lidia"/>
            <person name="Arahal R.David."/>
        </authorList>
    </citation>
    <scope>NUCLEOTIDE SEQUENCE [LARGE SCALE GENOMIC DNA]</scope>
    <source>
        <strain evidence="2">CECT 4801</strain>
    </source>
</reference>
<dbReference type="RefSeq" id="WP_055655578.1">
    <property type="nucleotide sequence ID" value="NZ_CXST01000001.1"/>
</dbReference>
<protein>
    <submittedName>
        <fullName evidence="1">Uncharacterized protein</fullName>
    </submittedName>
</protein>
<gene>
    <name evidence="1" type="ORF">LAL4801_01879</name>
</gene>
<keyword evidence="2" id="KW-1185">Reference proteome</keyword>
<sequence length="160" mass="17856">MTLPEGGGSALKWPTARARRKVCAEFCAHIAAGYSIDSFPDADRRTIRYYAEQFPEDFPPARLEEAARRGLLEWERIGKDGARGELAKFNASAWTFAMKNRAGWRERTEPEAWPVWSGPEDSQTLETLKPRSSEEIALGVMALLTGKDMPKNGDGPRNAD</sequence>
<organism evidence="1 2">
    <name type="scientific">Roseibium aggregatum</name>
    <dbReference type="NCBI Taxonomy" id="187304"/>
    <lineage>
        <taxon>Bacteria</taxon>
        <taxon>Pseudomonadati</taxon>
        <taxon>Pseudomonadota</taxon>
        <taxon>Alphaproteobacteria</taxon>
        <taxon>Hyphomicrobiales</taxon>
        <taxon>Stappiaceae</taxon>
        <taxon>Roseibium</taxon>
    </lineage>
</organism>
<evidence type="ECO:0000313" key="1">
    <source>
        <dbReference type="EMBL" id="CTQ43441.1"/>
    </source>
</evidence>
<dbReference type="OrthoDB" id="8455001at2"/>
<dbReference type="EMBL" id="CXST01000001">
    <property type="protein sequence ID" value="CTQ43441.1"/>
    <property type="molecule type" value="Genomic_DNA"/>
</dbReference>
<evidence type="ECO:0000313" key="2">
    <source>
        <dbReference type="Proteomes" id="UP000048926"/>
    </source>
</evidence>
<accession>A0A0M6Y365</accession>
<dbReference type="Proteomes" id="UP000048926">
    <property type="component" value="Unassembled WGS sequence"/>
</dbReference>